<evidence type="ECO:0000313" key="3">
    <source>
        <dbReference type="Proteomes" id="UP000325081"/>
    </source>
</evidence>
<dbReference type="Proteomes" id="UP000325081">
    <property type="component" value="Unassembled WGS sequence"/>
</dbReference>
<accession>A0A5A7QC70</accession>
<evidence type="ECO:0000313" key="2">
    <source>
        <dbReference type="EMBL" id="GER41977.1"/>
    </source>
</evidence>
<name>A0A5A7QC70_STRAF</name>
<reference evidence="3" key="1">
    <citation type="journal article" date="2019" name="Curr. Biol.">
        <title>Genome Sequence of Striga asiatica Provides Insight into the Evolution of Plant Parasitism.</title>
        <authorList>
            <person name="Yoshida S."/>
            <person name="Kim S."/>
            <person name="Wafula E.K."/>
            <person name="Tanskanen J."/>
            <person name="Kim Y.M."/>
            <person name="Honaas L."/>
            <person name="Yang Z."/>
            <person name="Spallek T."/>
            <person name="Conn C.E."/>
            <person name="Ichihashi Y."/>
            <person name="Cheong K."/>
            <person name="Cui S."/>
            <person name="Der J.P."/>
            <person name="Gundlach H."/>
            <person name="Jiao Y."/>
            <person name="Hori C."/>
            <person name="Ishida J.K."/>
            <person name="Kasahara H."/>
            <person name="Kiba T."/>
            <person name="Kim M.S."/>
            <person name="Koo N."/>
            <person name="Laohavisit A."/>
            <person name="Lee Y.H."/>
            <person name="Lumba S."/>
            <person name="McCourt P."/>
            <person name="Mortimer J.C."/>
            <person name="Mutuku J.M."/>
            <person name="Nomura T."/>
            <person name="Sasaki-Sekimoto Y."/>
            <person name="Seto Y."/>
            <person name="Wang Y."/>
            <person name="Wakatake T."/>
            <person name="Sakakibara H."/>
            <person name="Demura T."/>
            <person name="Yamaguchi S."/>
            <person name="Yoneyama K."/>
            <person name="Manabe R.I."/>
            <person name="Nelson D.C."/>
            <person name="Schulman A.H."/>
            <person name="Timko M.P."/>
            <person name="dePamphilis C.W."/>
            <person name="Choi D."/>
            <person name="Shirasu K."/>
        </authorList>
    </citation>
    <scope>NUCLEOTIDE SEQUENCE [LARGE SCALE GENOMIC DNA]</scope>
    <source>
        <strain evidence="3">cv. UVA1</strain>
    </source>
</reference>
<dbReference type="EMBL" id="BKCP01006217">
    <property type="protein sequence ID" value="GER41977.1"/>
    <property type="molecule type" value="Genomic_DNA"/>
</dbReference>
<sequence length="129" mass="14469">MRSVKTSSNLFSSLSHSKILNFTPINEPIPAFLHLTPIHHNHLPINPPQSQIRTSSSTKNEKPTNQIPTKPFQLQVIQSESYKTRRTVNHSHASWVGTAPNPTAPPVPAHVSTDRSGPHQSVRRRRHTL</sequence>
<proteinExistence type="predicted"/>
<feature type="compositionally biased region" description="Polar residues" evidence="1">
    <location>
        <begin position="49"/>
        <end position="68"/>
    </location>
</feature>
<protein>
    <submittedName>
        <fullName evidence="2">RNA polymerase I-associated factor PAF67</fullName>
    </submittedName>
</protein>
<evidence type="ECO:0000256" key="1">
    <source>
        <dbReference type="SAM" id="MobiDB-lite"/>
    </source>
</evidence>
<dbReference type="AlphaFoldDB" id="A0A5A7QC70"/>
<gene>
    <name evidence="2" type="ORF">STAS_18741</name>
</gene>
<organism evidence="2 3">
    <name type="scientific">Striga asiatica</name>
    <name type="common">Asiatic witchweed</name>
    <name type="synonym">Buchnera asiatica</name>
    <dbReference type="NCBI Taxonomy" id="4170"/>
    <lineage>
        <taxon>Eukaryota</taxon>
        <taxon>Viridiplantae</taxon>
        <taxon>Streptophyta</taxon>
        <taxon>Embryophyta</taxon>
        <taxon>Tracheophyta</taxon>
        <taxon>Spermatophyta</taxon>
        <taxon>Magnoliopsida</taxon>
        <taxon>eudicotyledons</taxon>
        <taxon>Gunneridae</taxon>
        <taxon>Pentapetalae</taxon>
        <taxon>asterids</taxon>
        <taxon>lamiids</taxon>
        <taxon>Lamiales</taxon>
        <taxon>Orobanchaceae</taxon>
        <taxon>Buchnereae</taxon>
        <taxon>Striga</taxon>
    </lineage>
</organism>
<feature type="region of interest" description="Disordered" evidence="1">
    <location>
        <begin position="39"/>
        <end position="129"/>
    </location>
</feature>
<comment type="caution">
    <text evidence="2">The sequence shown here is derived from an EMBL/GenBank/DDBJ whole genome shotgun (WGS) entry which is preliminary data.</text>
</comment>
<keyword evidence="3" id="KW-1185">Reference proteome</keyword>